<dbReference type="AlphaFoldDB" id="A0A4Q9BFY6"/>
<evidence type="ECO:0000313" key="3">
    <source>
        <dbReference type="Proteomes" id="UP000293583"/>
    </source>
</evidence>
<evidence type="ECO:0000259" key="1">
    <source>
        <dbReference type="Pfam" id="PF12867"/>
    </source>
</evidence>
<dbReference type="RefSeq" id="WP_130922936.1">
    <property type="nucleotide sequence ID" value="NZ_JAANOL010000002.1"/>
</dbReference>
<gene>
    <name evidence="2" type="ORF">EWU20_04885</name>
</gene>
<evidence type="ECO:0000313" key="2">
    <source>
        <dbReference type="EMBL" id="TBH74483.1"/>
    </source>
</evidence>
<keyword evidence="3" id="KW-1185">Reference proteome</keyword>
<comment type="caution">
    <text evidence="2">The sequence shown here is derived from an EMBL/GenBank/DDBJ whole genome shotgun (WGS) entry which is preliminary data.</text>
</comment>
<sequence length="175" mass="19974">MHLPASYEYPNAPYFAEYLSFEKEENLFEVLKNQSKEIIDLYDNVPKGQAEFAYAAGKWSLKGLLGHMVDTERIFSYRVLALSRGEKTALPGFDENEYQAASEYETQEGMDILAQYKATRVATLVLLNSFSSKQWNQMGHANGKSISARALAWMIAGHEKHHLKIIKERYLSQIS</sequence>
<dbReference type="OrthoDB" id="9793216at2"/>
<organism evidence="2 3">
    <name type="scientific">Aquirufa antheringensis</name>
    <dbReference type="NCBI Taxonomy" id="2516559"/>
    <lineage>
        <taxon>Bacteria</taxon>
        <taxon>Pseudomonadati</taxon>
        <taxon>Bacteroidota</taxon>
        <taxon>Cytophagia</taxon>
        <taxon>Cytophagales</taxon>
        <taxon>Flectobacillaceae</taxon>
        <taxon>Aquirufa</taxon>
    </lineage>
</organism>
<feature type="domain" description="DinB-like" evidence="1">
    <location>
        <begin position="38"/>
        <end position="166"/>
    </location>
</feature>
<name>A0A4Q9BFY6_9BACT</name>
<dbReference type="SUPFAM" id="SSF109854">
    <property type="entry name" value="DinB/YfiT-like putative metalloenzymes"/>
    <property type="match status" value="1"/>
</dbReference>
<dbReference type="Pfam" id="PF12867">
    <property type="entry name" value="DinB_2"/>
    <property type="match status" value="1"/>
</dbReference>
<accession>A0A4Q9BFY6</accession>
<dbReference type="Gene3D" id="1.20.120.450">
    <property type="entry name" value="dinb family like domain"/>
    <property type="match status" value="1"/>
</dbReference>
<dbReference type="Proteomes" id="UP000293583">
    <property type="component" value="Unassembled WGS sequence"/>
</dbReference>
<proteinExistence type="predicted"/>
<reference evidence="2 3" key="1">
    <citation type="submission" date="2019-02" db="EMBL/GenBank/DDBJ databases">
        <title>Genome of a new Bacteroidetes strain.</title>
        <authorList>
            <person name="Pitt A."/>
        </authorList>
    </citation>
    <scope>NUCLEOTIDE SEQUENCE [LARGE SCALE GENOMIC DNA]</scope>
    <source>
        <strain evidence="2 3">103A-SOEBACH</strain>
    </source>
</reference>
<dbReference type="EMBL" id="SEWY01000002">
    <property type="protein sequence ID" value="TBH74483.1"/>
    <property type="molecule type" value="Genomic_DNA"/>
</dbReference>
<dbReference type="InterPro" id="IPR034660">
    <property type="entry name" value="DinB/YfiT-like"/>
</dbReference>
<protein>
    <submittedName>
        <fullName evidence="2">DinB family protein</fullName>
    </submittedName>
</protein>
<dbReference type="InterPro" id="IPR024775">
    <property type="entry name" value="DinB-like"/>
</dbReference>